<evidence type="ECO:0000256" key="7">
    <source>
        <dbReference type="SAM" id="MobiDB-lite"/>
    </source>
</evidence>
<dbReference type="InterPro" id="IPR036187">
    <property type="entry name" value="DNA_mismatch_repair_MutS_sf"/>
</dbReference>
<proteinExistence type="predicted"/>
<gene>
    <name evidence="9" type="ORF">SAMN06295960_2067</name>
</gene>
<dbReference type="SUPFAM" id="SSF48334">
    <property type="entry name" value="DNA repair protein MutS, domain III"/>
    <property type="match status" value="1"/>
</dbReference>
<dbReference type="Gene3D" id="1.10.1420.10">
    <property type="match status" value="2"/>
</dbReference>
<organism evidence="9 10">
    <name type="scientific">Paenibacillus aquistagni</name>
    <dbReference type="NCBI Taxonomy" id="1852522"/>
    <lineage>
        <taxon>Bacteria</taxon>
        <taxon>Bacillati</taxon>
        <taxon>Bacillota</taxon>
        <taxon>Bacilli</taxon>
        <taxon>Bacillales</taxon>
        <taxon>Paenibacillaceae</taxon>
        <taxon>Paenibacillus</taxon>
    </lineage>
</organism>
<dbReference type="FunFam" id="3.40.50.300:FF:000830">
    <property type="entry name" value="Endonuclease MutS2"/>
    <property type="match status" value="1"/>
</dbReference>
<dbReference type="PANTHER" id="PTHR48466">
    <property type="entry name" value="OS10G0509000 PROTEIN-RELATED"/>
    <property type="match status" value="1"/>
</dbReference>
<evidence type="ECO:0000259" key="8">
    <source>
        <dbReference type="PROSITE" id="PS00486"/>
    </source>
</evidence>
<dbReference type="InterPro" id="IPR045076">
    <property type="entry name" value="MutS"/>
</dbReference>
<evidence type="ECO:0000256" key="6">
    <source>
        <dbReference type="ARBA" id="ARBA00023125"/>
    </source>
</evidence>
<dbReference type="GO" id="GO:0140664">
    <property type="term" value="F:ATP-dependent DNA damage sensor activity"/>
    <property type="evidence" value="ECO:0007669"/>
    <property type="project" value="InterPro"/>
</dbReference>
<dbReference type="GO" id="GO:0019843">
    <property type="term" value="F:rRNA binding"/>
    <property type="evidence" value="ECO:0007669"/>
    <property type="project" value="UniProtKB-KW"/>
</dbReference>
<dbReference type="InterPro" id="IPR005747">
    <property type="entry name" value="MutS2"/>
</dbReference>
<keyword evidence="4" id="KW-0067">ATP-binding</keyword>
<dbReference type="RefSeq" id="WP_085494282.1">
    <property type="nucleotide sequence ID" value="NZ_FXAZ01000002.1"/>
</dbReference>
<keyword evidence="10" id="KW-1185">Reference proteome</keyword>
<dbReference type="AlphaFoldDB" id="A0A1X7K4N8"/>
<sequence>MNTSTFDKLQYHELKDIVKSYCVSSLGKQLIDKLEPSPIQSIVKLRLNETTEARNILDTESHVPLIGISNIEYMMEKLDKGMVLDPAELVAIADFLRGCRKIKRYMIDKEFYAPKLSTYAHSMSEFADIEDRIHEAIKGSRVDSNASKELKRIRKHIDLSEAKIEEQLQKFLKNRANKEYIQEFFVSKKNDRFTIPIKAAYKHQVEGSIIEVSAKGSTVFIEPQSVTKHNAELAMLKAEEAAEELQILAELSNQVYEQYQPLMVNIDLISQYDMIFAKAKYSRSIDGIEPAINAHGCIKLIRCKHPLLARNAVPLEFTIGDTYRSLIITGPNAGGKTVVLKTIGLITLAVMSGLHIACDPSTEVAVFEKIFVDIGDNQSIENALSTFSSHMKNIAEIMVQANRHTLLLFDEIGSGTEPNEGAALAIAILEEFYYMGSITVATTHYGEIKQFSEQHPDFMNAAMAFDQETLEPQYKLVIGQSGDSNALWISRRMKLKDQVLERAKRYIEHKDYRFERLHESKLAKPKASITEDTQADHLQTEYAKGDRVQLLDYEDAALVYAGQDRFNNVTVLYQGKLIEVHAKRMRLEVSAKDLYPEGYDLDTLFTSYKERKFQHDMNRGSKKALRKVQKEMRKQRGQE</sequence>
<dbReference type="EMBL" id="FXAZ01000002">
    <property type="protein sequence ID" value="SMG35976.1"/>
    <property type="molecule type" value="Genomic_DNA"/>
</dbReference>
<dbReference type="NCBIfam" id="TIGR01069">
    <property type="entry name" value="mutS2"/>
    <property type="match status" value="1"/>
</dbReference>
<dbReference type="GO" id="GO:0004519">
    <property type="term" value="F:endonuclease activity"/>
    <property type="evidence" value="ECO:0007669"/>
    <property type="project" value="UniProtKB-KW"/>
</dbReference>
<keyword evidence="9" id="KW-0540">Nuclease</keyword>
<name>A0A1X7K4N8_9BACL</name>
<keyword evidence="9" id="KW-0255">Endonuclease</keyword>
<keyword evidence="1" id="KW-0699">rRNA-binding</keyword>
<evidence type="ECO:0000256" key="5">
    <source>
        <dbReference type="ARBA" id="ARBA00022884"/>
    </source>
</evidence>
<dbReference type="PROSITE" id="PS00486">
    <property type="entry name" value="DNA_MISMATCH_REPAIR_2"/>
    <property type="match status" value="1"/>
</dbReference>
<evidence type="ECO:0000313" key="9">
    <source>
        <dbReference type="EMBL" id="SMG35976.1"/>
    </source>
</evidence>
<dbReference type="GO" id="GO:0006298">
    <property type="term" value="P:mismatch repair"/>
    <property type="evidence" value="ECO:0007669"/>
    <property type="project" value="InterPro"/>
</dbReference>
<dbReference type="InterPro" id="IPR027417">
    <property type="entry name" value="P-loop_NTPase"/>
</dbReference>
<protein>
    <submittedName>
        <fullName evidence="9">DsDNA-specific endonuclease/ATPase MutS2</fullName>
    </submittedName>
</protein>
<keyword evidence="6" id="KW-0238">DNA-binding</keyword>
<reference evidence="9 10" key="1">
    <citation type="submission" date="2017-04" db="EMBL/GenBank/DDBJ databases">
        <authorList>
            <person name="Afonso C.L."/>
            <person name="Miller P.J."/>
            <person name="Scott M.A."/>
            <person name="Spackman E."/>
            <person name="Goraichik I."/>
            <person name="Dimitrov K.M."/>
            <person name="Suarez D.L."/>
            <person name="Swayne D.E."/>
        </authorList>
    </citation>
    <scope>NUCLEOTIDE SEQUENCE [LARGE SCALE GENOMIC DNA]</scope>
    <source>
        <strain evidence="9 10">11</strain>
    </source>
</reference>
<keyword evidence="3" id="KW-0378">Hydrolase</keyword>
<dbReference type="InterPro" id="IPR000432">
    <property type="entry name" value="DNA_mismatch_repair_MutS_C"/>
</dbReference>
<dbReference type="SUPFAM" id="SSF52540">
    <property type="entry name" value="P-loop containing nucleoside triphosphate hydrolases"/>
    <property type="match status" value="1"/>
</dbReference>
<feature type="region of interest" description="Disordered" evidence="7">
    <location>
        <begin position="618"/>
        <end position="639"/>
    </location>
</feature>
<dbReference type="GO" id="GO:0016887">
    <property type="term" value="F:ATP hydrolysis activity"/>
    <property type="evidence" value="ECO:0007669"/>
    <property type="project" value="InterPro"/>
</dbReference>
<dbReference type="InterPro" id="IPR007696">
    <property type="entry name" value="DNA_mismatch_repair_MutS_core"/>
</dbReference>
<accession>A0A1X7K4N8</accession>
<dbReference type="Gene3D" id="3.40.50.300">
    <property type="entry name" value="P-loop containing nucleotide triphosphate hydrolases"/>
    <property type="match status" value="1"/>
</dbReference>
<evidence type="ECO:0000256" key="2">
    <source>
        <dbReference type="ARBA" id="ARBA00022741"/>
    </source>
</evidence>
<dbReference type="STRING" id="1852522.SAMN06295960_2067"/>
<dbReference type="GO" id="GO:0045910">
    <property type="term" value="P:negative regulation of DNA recombination"/>
    <property type="evidence" value="ECO:0007669"/>
    <property type="project" value="InterPro"/>
</dbReference>
<dbReference type="GO" id="GO:0005524">
    <property type="term" value="F:ATP binding"/>
    <property type="evidence" value="ECO:0007669"/>
    <property type="project" value="UniProtKB-KW"/>
</dbReference>
<dbReference type="PANTHER" id="PTHR48466:SF2">
    <property type="entry name" value="OS10G0509000 PROTEIN"/>
    <property type="match status" value="1"/>
</dbReference>
<evidence type="ECO:0000256" key="3">
    <source>
        <dbReference type="ARBA" id="ARBA00022801"/>
    </source>
</evidence>
<dbReference type="PIRSF" id="PIRSF005814">
    <property type="entry name" value="MutS_YshD"/>
    <property type="match status" value="1"/>
</dbReference>
<evidence type="ECO:0000256" key="1">
    <source>
        <dbReference type="ARBA" id="ARBA00022730"/>
    </source>
</evidence>
<dbReference type="OrthoDB" id="9808166at2"/>
<dbReference type="SMART" id="SM00534">
    <property type="entry name" value="MUTSac"/>
    <property type="match status" value="1"/>
</dbReference>
<keyword evidence="5" id="KW-0694">RNA-binding</keyword>
<feature type="compositionally biased region" description="Basic and acidic residues" evidence="7">
    <location>
        <begin position="628"/>
        <end position="639"/>
    </location>
</feature>
<dbReference type="GO" id="GO:0030983">
    <property type="term" value="F:mismatched DNA binding"/>
    <property type="evidence" value="ECO:0007669"/>
    <property type="project" value="InterPro"/>
</dbReference>
<dbReference type="SMART" id="SM00533">
    <property type="entry name" value="MUTSd"/>
    <property type="match status" value="1"/>
</dbReference>
<feature type="domain" description="DNA mismatch repair proteins mutS family" evidence="8">
    <location>
        <begin position="405"/>
        <end position="421"/>
    </location>
</feature>
<keyword evidence="2" id="KW-0547">Nucleotide-binding</keyword>
<evidence type="ECO:0000313" key="10">
    <source>
        <dbReference type="Proteomes" id="UP000193834"/>
    </source>
</evidence>
<evidence type="ECO:0000256" key="4">
    <source>
        <dbReference type="ARBA" id="ARBA00022840"/>
    </source>
</evidence>
<dbReference type="Pfam" id="PF00488">
    <property type="entry name" value="MutS_V"/>
    <property type="match status" value="1"/>
</dbReference>
<dbReference type="Proteomes" id="UP000193834">
    <property type="component" value="Unassembled WGS sequence"/>
</dbReference>